<dbReference type="Pfam" id="PF13385">
    <property type="entry name" value="Laminin_G_3"/>
    <property type="match status" value="1"/>
</dbReference>
<evidence type="ECO:0000313" key="4">
    <source>
        <dbReference type="EMBL" id="KKM99004.1"/>
    </source>
</evidence>
<accession>A0A0F9LV28</accession>
<comment type="caution">
    <text evidence="4">The sequence shown here is derived from an EMBL/GenBank/DDBJ whole genome shotgun (WGS) entry which is preliminary data.</text>
</comment>
<dbReference type="Gene3D" id="2.60.120.200">
    <property type="match status" value="1"/>
</dbReference>
<dbReference type="AlphaFoldDB" id="A0A0F9LV28"/>
<proteinExistence type="predicted"/>
<dbReference type="InterPro" id="IPR013320">
    <property type="entry name" value="ConA-like_dom_sf"/>
</dbReference>
<gene>
    <name evidence="4" type="ORF">LCGC14_1152170</name>
</gene>
<dbReference type="EMBL" id="LAZR01005550">
    <property type="protein sequence ID" value="KKM99004.1"/>
    <property type="molecule type" value="Genomic_DNA"/>
</dbReference>
<name>A0A0F9LV28_9ZZZZ</name>
<dbReference type="SMART" id="SM00560">
    <property type="entry name" value="LamGL"/>
    <property type="match status" value="1"/>
</dbReference>
<sequence>MGYTQSMVGFWDLSNVNPPDICWRGLGNHGTGVNTPVVVDGIAGGKALEFDGDDAYVNLGDLTYLNAVSAFTIAFWMNQDVLDVADTLLFKYSTGLRNIAIQTLASGQFRFSIENNSTSYGQFDYSTVISAGVWHQVVVVFDGSGAANADRLKVYVDDSLVTLAFTGSIPATTYNLAGVDVVLGNATFSFDGKLDEFMIFDAVLTQMNAADLHARTRRGTI</sequence>
<evidence type="ECO:0000256" key="2">
    <source>
        <dbReference type="ARBA" id="ARBA00023157"/>
    </source>
</evidence>
<organism evidence="4">
    <name type="scientific">marine sediment metagenome</name>
    <dbReference type="NCBI Taxonomy" id="412755"/>
    <lineage>
        <taxon>unclassified sequences</taxon>
        <taxon>metagenomes</taxon>
        <taxon>ecological metagenomes</taxon>
    </lineage>
</organism>
<dbReference type="SUPFAM" id="SSF49899">
    <property type="entry name" value="Concanavalin A-like lectins/glucanases"/>
    <property type="match status" value="1"/>
</dbReference>
<evidence type="ECO:0000256" key="1">
    <source>
        <dbReference type="ARBA" id="ARBA00022729"/>
    </source>
</evidence>
<protein>
    <recommendedName>
        <fullName evidence="3">LamG-like jellyroll fold domain-containing protein</fullName>
    </recommendedName>
</protein>
<feature type="domain" description="LamG-like jellyroll fold" evidence="3">
    <location>
        <begin position="69"/>
        <end position="207"/>
    </location>
</feature>
<keyword evidence="1" id="KW-0732">Signal</keyword>
<dbReference type="InterPro" id="IPR006558">
    <property type="entry name" value="LamG-like"/>
</dbReference>
<evidence type="ECO:0000259" key="3">
    <source>
        <dbReference type="SMART" id="SM00560"/>
    </source>
</evidence>
<reference evidence="4" key="1">
    <citation type="journal article" date="2015" name="Nature">
        <title>Complex archaea that bridge the gap between prokaryotes and eukaryotes.</title>
        <authorList>
            <person name="Spang A."/>
            <person name="Saw J.H."/>
            <person name="Jorgensen S.L."/>
            <person name="Zaremba-Niedzwiedzka K."/>
            <person name="Martijn J."/>
            <person name="Lind A.E."/>
            <person name="van Eijk R."/>
            <person name="Schleper C."/>
            <person name="Guy L."/>
            <person name="Ettema T.J."/>
        </authorList>
    </citation>
    <scope>NUCLEOTIDE SEQUENCE</scope>
</reference>
<keyword evidence="2" id="KW-1015">Disulfide bond</keyword>